<dbReference type="GO" id="GO:0008234">
    <property type="term" value="F:cysteine-type peptidase activity"/>
    <property type="evidence" value="ECO:0007669"/>
    <property type="project" value="InterPro"/>
</dbReference>
<evidence type="ECO:0000256" key="2">
    <source>
        <dbReference type="ARBA" id="ARBA00022670"/>
    </source>
</evidence>
<dbReference type="EMBL" id="PKPP01002041">
    <property type="protein sequence ID" value="PWA78073.1"/>
    <property type="molecule type" value="Genomic_DNA"/>
</dbReference>
<comment type="caution">
    <text evidence="5">The sequence shown here is derived from an EMBL/GenBank/DDBJ whole genome shotgun (WGS) entry which is preliminary data.</text>
</comment>
<dbReference type="Proteomes" id="UP000245207">
    <property type="component" value="Unassembled WGS sequence"/>
</dbReference>
<protein>
    <submittedName>
        <fullName evidence="5">Ulp1 protease family, C-terminal catalytic domain-containing protein</fullName>
    </submittedName>
</protein>
<evidence type="ECO:0000259" key="4">
    <source>
        <dbReference type="Pfam" id="PF02902"/>
    </source>
</evidence>
<dbReference type="Pfam" id="PF02902">
    <property type="entry name" value="Peptidase_C48"/>
    <property type="match status" value="1"/>
</dbReference>
<evidence type="ECO:0000256" key="1">
    <source>
        <dbReference type="ARBA" id="ARBA00005234"/>
    </source>
</evidence>
<keyword evidence="2 5" id="KW-0645">Protease</keyword>
<proteinExistence type="inferred from homology"/>
<evidence type="ECO:0000313" key="6">
    <source>
        <dbReference type="Proteomes" id="UP000245207"/>
    </source>
</evidence>
<name>A0A2U1NX20_ARTAN</name>
<gene>
    <name evidence="5" type="ORF">CTI12_AA216040</name>
</gene>
<evidence type="ECO:0000256" key="3">
    <source>
        <dbReference type="ARBA" id="ARBA00022801"/>
    </source>
</evidence>
<dbReference type="STRING" id="35608.A0A2U1NX20"/>
<comment type="similarity">
    <text evidence="1">Belongs to the peptidase C48 family.</text>
</comment>
<keyword evidence="3" id="KW-0378">Hydrolase</keyword>
<dbReference type="AlphaFoldDB" id="A0A2U1NX20"/>
<dbReference type="Gene3D" id="3.40.395.10">
    <property type="entry name" value="Adenoviral Proteinase, Chain A"/>
    <property type="match status" value="1"/>
</dbReference>
<dbReference type="InterPro" id="IPR038765">
    <property type="entry name" value="Papain-like_cys_pep_sf"/>
</dbReference>
<organism evidence="5 6">
    <name type="scientific">Artemisia annua</name>
    <name type="common">Sweet wormwood</name>
    <dbReference type="NCBI Taxonomy" id="35608"/>
    <lineage>
        <taxon>Eukaryota</taxon>
        <taxon>Viridiplantae</taxon>
        <taxon>Streptophyta</taxon>
        <taxon>Embryophyta</taxon>
        <taxon>Tracheophyta</taxon>
        <taxon>Spermatophyta</taxon>
        <taxon>Magnoliopsida</taxon>
        <taxon>eudicotyledons</taxon>
        <taxon>Gunneridae</taxon>
        <taxon>Pentapetalae</taxon>
        <taxon>asterids</taxon>
        <taxon>campanulids</taxon>
        <taxon>Asterales</taxon>
        <taxon>Asteraceae</taxon>
        <taxon>Asteroideae</taxon>
        <taxon>Anthemideae</taxon>
        <taxon>Artemisiinae</taxon>
        <taxon>Artemisia</taxon>
    </lineage>
</organism>
<sequence length="236" mass="28017">MYANPWKEWIEYEAIVDLHGQGMVDITFIHWRMMHLYSMVKLLHDNRCAFLNPQCRLNGKKVKEHIIETKQLNPGKTYTWHLICKGNVFACYTDFLYVLCIYTKMLKLLCSVNHWVRIVLCPNLRKGYIMDSLDYKDKPNNENNYYFTQIVESAFETKFDWTMAKCFRQEGGWECGYFLMKFMHDLAMKKQADFPASLWDDKSRLKLSEINQVALMMLNAFYRVVVAPPLDTTDPQ</sequence>
<dbReference type="OrthoDB" id="1869436at2759"/>
<dbReference type="InterPro" id="IPR003653">
    <property type="entry name" value="Peptidase_C48_C"/>
</dbReference>
<feature type="domain" description="Ubiquitin-like protease family profile" evidence="4">
    <location>
        <begin position="112"/>
        <end position="194"/>
    </location>
</feature>
<reference evidence="5 6" key="1">
    <citation type="journal article" date="2018" name="Mol. Plant">
        <title>The genome of Artemisia annua provides insight into the evolution of Asteraceae family and artemisinin biosynthesis.</title>
        <authorList>
            <person name="Shen Q."/>
            <person name="Zhang L."/>
            <person name="Liao Z."/>
            <person name="Wang S."/>
            <person name="Yan T."/>
            <person name="Shi P."/>
            <person name="Liu M."/>
            <person name="Fu X."/>
            <person name="Pan Q."/>
            <person name="Wang Y."/>
            <person name="Lv Z."/>
            <person name="Lu X."/>
            <person name="Zhang F."/>
            <person name="Jiang W."/>
            <person name="Ma Y."/>
            <person name="Chen M."/>
            <person name="Hao X."/>
            <person name="Li L."/>
            <person name="Tang Y."/>
            <person name="Lv G."/>
            <person name="Zhou Y."/>
            <person name="Sun X."/>
            <person name="Brodelius P.E."/>
            <person name="Rose J.K.C."/>
            <person name="Tang K."/>
        </authorList>
    </citation>
    <scope>NUCLEOTIDE SEQUENCE [LARGE SCALE GENOMIC DNA]</scope>
    <source>
        <strain evidence="6">cv. Huhao1</strain>
        <tissue evidence="5">Leaf</tissue>
    </source>
</reference>
<keyword evidence="6" id="KW-1185">Reference proteome</keyword>
<accession>A0A2U1NX20</accession>
<dbReference type="SUPFAM" id="SSF54001">
    <property type="entry name" value="Cysteine proteinases"/>
    <property type="match status" value="1"/>
</dbReference>
<dbReference type="GO" id="GO:0006508">
    <property type="term" value="P:proteolysis"/>
    <property type="evidence" value="ECO:0007669"/>
    <property type="project" value="UniProtKB-KW"/>
</dbReference>
<evidence type="ECO:0000313" key="5">
    <source>
        <dbReference type="EMBL" id="PWA78073.1"/>
    </source>
</evidence>